<dbReference type="EMBL" id="JABFUD020000012">
    <property type="protein sequence ID" value="KAI5072241.1"/>
    <property type="molecule type" value="Genomic_DNA"/>
</dbReference>
<proteinExistence type="predicted"/>
<organism evidence="2 3">
    <name type="scientific">Adiantum capillus-veneris</name>
    <name type="common">Maidenhair fern</name>
    <dbReference type="NCBI Taxonomy" id="13818"/>
    <lineage>
        <taxon>Eukaryota</taxon>
        <taxon>Viridiplantae</taxon>
        <taxon>Streptophyta</taxon>
        <taxon>Embryophyta</taxon>
        <taxon>Tracheophyta</taxon>
        <taxon>Polypodiopsida</taxon>
        <taxon>Polypodiidae</taxon>
        <taxon>Polypodiales</taxon>
        <taxon>Pteridineae</taxon>
        <taxon>Pteridaceae</taxon>
        <taxon>Vittarioideae</taxon>
        <taxon>Adiantum</taxon>
    </lineage>
</organism>
<keyword evidence="1" id="KW-0732">Signal</keyword>
<dbReference type="AlphaFoldDB" id="A0A9D4UR76"/>
<comment type="caution">
    <text evidence="2">The sequence shown here is derived from an EMBL/GenBank/DDBJ whole genome shotgun (WGS) entry which is preliminary data.</text>
</comment>
<feature type="chain" id="PRO_5038972872" evidence="1">
    <location>
        <begin position="22"/>
        <end position="98"/>
    </location>
</feature>
<accession>A0A9D4UR76</accession>
<gene>
    <name evidence="2" type="ORF">GOP47_0012347</name>
</gene>
<sequence>MGSKQWASLLLLLAIAAAASAGGRPAAASANGYCDVMSGQCGMGGLMNEEEMSRRMRGGPTTAAAVPDRQTHTPEAAAASPIATVMLAKQDQDLIPLL</sequence>
<name>A0A9D4UR76_ADICA</name>
<protein>
    <submittedName>
        <fullName evidence="2">Uncharacterized protein</fullName>
    </submittedName>
</protein>
<evidence type="ECO:0000313" key="3">
    <source>
        <dbReference type="Proteomes" id="UP000886520"/>
    </source>
</evidence>
<evidence type="ECO:0000256" key="1">
    <source>
        <dbReference type="SAM" id="SignalP"/>
    </source>
</evidence>
<reference evidence="2" key="1">
    <citation type="submission" date="2021-01" db="EMBL/GenBank/DDBJ databases">
        <title>Adiantum capillus-veneris genome.</title>
        <authorList>
            <person name="Fang Y."/>
            <person name="Liao Q."/>
        </authorList>
    </citation>
    <scope>NUCLEOTIDE SEQUENCE</scope>
    <source>
        <strain evidence="2">H3</strain>
        <tissue evidence="2">Leaf</tissue>
    </source>
</reference>
<feature type="signal peptide" evidence="1">
    <location>
        <begin position="1"/>
        <end position="21"/>
    </location>
</feature>
<evidence type="ECO:0000313" key="2">
    <source>
        <dbReference type="EMBL" id="KAI5072241.1"/>
    </source>
</evidence>
<keyword evidence="3" id="KW-1185">Reference proteome</keyword>
<dbReference type="Proteomes" id="UP000886520">
    <property type="component" value="Chromosome 12"/>
</dbReference>